<dbReference type="AlphaFoldDB" id="A0A1G1Z826"/>
<proteinExistence type="predicted"/>
<feature type="transmembrane region" description="Helical" evidence="1">
    <location>
        <begin position="58"/>
        <end position="82"/>
    </location>
</feature>
<evidence type="ECO:0000313" key="3">
    <source>
        <dbReference type="Proteomes" id="UP000176544"/>
    </source>
</evidence>
<keyword evidence="1" id="KW-1133">Transmembrane helix</keyword>
<evidence type="ECO:0008006" key="4">
    <source>
        <dbReference type="Google" id="ProtNLM"/>
    </source>
</evidence>
<dbReference type="Pfam" id="PF04020">
    <property type="entry name" value="Phage_holin_4_2"/>
    <property type="match status" value="1"/>
</dbReference>
<dbReference type="InterPro" id="IPR007165">
    <property type="entry name" value="Phage_holin_4_2"/>
</dbReference>
<reference evidence="2 3" key="1">
    <citation type="journal article" date="2016" name="Nat. Commun.">
        <title>Thousands of microbial genomes shed light on interconnected biogeochemical processes in an aquifer system.</title>
        <authorList>
            <person name="Anantharaman K."/>
            <person name="Brown C.T."/>
            <person name="Hug L.A."/>
            <person name="Sharon I."/>
            <person name="Castelle C.J."/>
            <person name="Probst A.J."/>
            <person name="Thomas B.C."/>
            <person name="Singh A."/>
            <person name="Wilkins M.J."/>
            <person name="Karaoz U."/>
            <person name="Brodie E.L."/>
            <person name="Williams K.H."/>
            <person name="Hubbard S.S."/>
            <person name="Banfield J.F."/>
        </authorList>
    </citation>
    <scope>NUCLEOTIDE SEQUENCE [LARGE SCALE GENOMIC DNA]</scope>
</reference>
<dbReference type="EMBL" id="MHJA01000023">
    <property type="protein sequence ID" value="OGY60803.1"/>
    <property type="molecule type" value="Genomic_DNA"/>
</dbReference>
<sequence length="118" mass="12944">MSIIKKPILMLLANAAGLYLATIFISGMTVPLDFKNFALVAGALTLINLFLRPIVKLMLIPVIILTLGLGSFIVNAFMLYFLDFLLPAVTIEGFVTLLYVTLILSISNLVIRIFGKIL</sequence>
<keyword evidence="1" id="KW-0472">Membrane</keyword>
<feature type="transmembrane region" description="Helical" evidence="1">
    <location>
        <begin position="34"/>
        <end position="51"/>
    </location>
</feature>
<protein>
    <recommendedName>
        <fullName evidence="4">Phage holin family protein</fullName>
    </recommendedName>
</protein>
<comment type="caution">
    <text evidence="2">The sequence shown here is derived from an EMBL/GenBank/DDBJ whole genome shotgun (WGS) entry which is preliminary data.</text>
</comment>
<feature type="transmembrane region" description="Helical" evidence="1">
    <location>
        <begin position="7"/>
        <end position="28"/>
    </location>
</feature>
<name>A0A1G1Z826_9BACT</name>
<feature type="transmembrane region" description="Helical" evidence="1">
    <location>
        <begin position="94"/>
        <end position="115"/>
    </location>
</feature>
<accession>A0A1G1Z826</accession>
<organism evidence="2 3">
    <name type="scientific">Candidatus Colwellbacteria bacterium RIFCSPLOWO2_02_FULL_45_11</name>
    <dbReference type="NCBI Taxonomy" id="1797692"/>
    <lineage>
        <taxon>Bacteria</taxon>
        <taxon>Candidatus Colwelliibacteriota</taxon>
    </lineage>
</organism>
<dbReference type="PANTHER" id="PTHR37309:SF1">
    <property type="entry name" value="SLR0284 PROTEIN"/>
    <property type="match status" value="1"/>
</dbReference>
<dbReference type="Proteomes" id="UP000176544">
    <property type="component" value="Unassembled WGS sequence"/>
</dbReference>
<dbReference type="STRING" id="1797692.A3I33_02515"/>
<dbReference type="PANTHER" id="PTHR37309">
    <property type="entry name" value="SLR0284 PROTEIN"/>
    <property type="match status" value="1"/>
</dbReference>
<evidence type="ECO:0000313" key="2">
    <source>
        <dbReference type="EMBL" id="OGY60803.1"/>
    </source>
</evidence>
<keyword evidence="1" id="KW-0812">Transmembrane</keyword>
<gene>
    <name evidence="2" type="ORF">A3I33_02515</name>
</gene>
<evidence type="ECO:0000256" key="1">
    <source>
        <dbReference type="SAM" id="Phobius"/>
    </source>
</evidence>